<name>A0A935T9C3_9PROT</name>
<feature type="transmembrane region" description="Helical" evidence="2">
    <location>
        <begin position="12"/>
        <end position="31"/>
    </location>
</feature>
<keyword evidence="2" id="KW-0472">Membrane</keyword>
<organism evidence="3 4">
    <name type="scientific">Candidatus Accumulibacter affinis</name>
    <dbReference type="NCBI Taxonomy" id="2954384"/>
    <lineage>
        <taxon>Bacteria</taxon>
        <taxon>Pseudomonadati</taxon>
        <taxon>Pseudomonadota</taxon>
        <taxon>Betaproteobacteria</taxon>
        <taxon>Candidatus Accumulibacter</taxon>
    </lineage>
</organism>
<keyword evidence="2" id="KW-0812">Transmembrane</keyword>
<keyword evidence="1" id="KW-0175">Coiled coil</keyword>
<protein>
    <submittedName>
        <fullName evidence="3">Uncharacterized protein</fullName>
    </submittedName>
</protein>
<comment type="caution">
    <text evidence="3">The sequence shown here is derived from an EMBL/GenBank/DDBJ whole genome shotgun (WGS) entry which is preliminary data.</text>
</comment>
<reference evidence="3 4" key="1">
    <citation type="submission" date="2020-10" db="EMBL/GenBank/DDBJ databases">
        <title>Connecting structure to function with the recovery of over 1000 high-quality activated sludge metagenome-assembled genomes encoding full-length rRNA genes using long-read sequencing.</title>
        <authorList>
            <person name="Singleton C.M."/>
            <person name="Petriglieri F."/>
            <person name="Kristensen J.M."/>
            <person name="Kirkegaard R.H."/>
            <person name="Michaelsen T.Y."/>
            <person name="Andersen M.H."/>
            <person name="Karst S.M."/>
            <person name="Dueholm M.S."/>
            <person name="Nielsen P.H."/>
            <person name="Albertsen M."/>
        </authorList>
    </citation>
    <scope>NUCLEOTIDE SEQUENCE [LARGE SCALE GENOMIC DNA]</scope>
    <source>
        <strain evidence="3">Fred_18-Q3-R57-64_BAT3C.720</strain>
    </source>
</reference>
<evidence type="ECO:0000313" key="3">
    <source>
        <dbReference type="EMBL" id="MBK7953237.1"/>
    </source>
</evidence>
<evidence type="ECO:0000256" key="1">
    <source>
        <dbReference type="SAM" id="Coils"/>
    </source>
</evidence>
<evidence type="ECO:0000313" key="4">
    <source>
        <dbReference type="Proteomes" id="UP000706151"/>
    </source>
</evidence>
<feature type="coiled-coil region" evidence="1">
    <location>
        <begin position="50"/>
        <end position="80"/>
    </location>
</feature>
<keyword evidence="2" id="KW-1133">Transmembrane helix</keyword>
<accession>A0A935T9C3</accession>
<sequence length="205" mass="22969">MKLAPGDLGKLQSSILAAVLMLAAAGALLLVSQQRTGSAQLARLAAIAEREAADGKLKRVREEENEIKQKSVLFNRLQERGMIGEEQRLEWVELLKDIRDQRRLIDLQYEIAPQRLLDGQPSGDFVFSASSMKVQLKLLHEEDLTRLLSDLGRQAKALILIKGCNVERLPASTDERGSAVAYLRADCEIDWLTLHEAGRTREREN</sequence>
<dbReference type="EMBL" id="JADJOT010000003">
    <property type="protein sequence ID" value="MBK7953237.1"/>
    <property type="molecule type" value="Genomic_DNA"/>
</dbReference>
<dbReference type="Proteomes" id="UP000706151">
    <property type="component" value="Unassembled WGS sequence"/>
</dbReference>
<gene>
    <name evidence="3" type="ORF">IPK02_04220</name>
</gene>
<proteinExistence type="predicted"/>
<evidence type="ECO:0000256" key="2">
    <source>
        <dbReference type="SAM" id="Phobius"/>
    </source>
</evidence>
<dbReference type="AlphaFoldDB" id="A0A935T9C3"/>